<dbReference type="GO" id="GO:0006006">
    <property type="term" value="P:glucose metabolic process"/>
    <property type="evidence" value="ECO:0000318"/>
    <property type="project" value="GO_Central"/>
</dbReference>
<dbReference type="OMA" id="WNQARTP"/>
<dbReference type="SUPFAM" id="SSF55347">
    <property type="entry name" value="Glyceraldehyde-3-phosphate dehydrogenase-like, C-terminal domain"/>
    <property type="match status" value="1"/>
</dbReference>
<dbReference type="Gene3D" id="3.40.50.720">
    <property type="entry name" value="NAD(P)-binding Rossmann-like Domain"/>
    <property type="match status" value="1"/>
</dbReference>
<proteinExistence type="inferred from homology"/>
<feature type="compositionally biased region" description="Basic and acidic residues" evidence="9">
    <location>
        <begin position="83"/>
        <end position="92"/>
    </location>
</feature>
<dbReference type="OrthoDB" id="60984at2759"/>
<dbReference type="AlphaFoldDB" id="A0A1Y1HPS2"/>
<evidence type="ECO:0000256" key="1">
    <source>
        <dbReference type="ARBA" id="ARBA00004937"/>
    </source>
</evidence>
<dbReference type="PANTHER" id="PTHR23429">
    <property type="entry name" value="GLUCOSE-6-PHOSPHATE 1-DEHYDROGENASE G6PD"/>
    <property type="match status" value="1"/>
</dbReference>
<feature type="domain" description="Glucose-6-phosphate dehydrogenase NAD-binding" evidence="10">
    <location>
        <begin position="127"/>
        <end position="305"/>
    </location>
</feature>
<evidence type="ECO:0000256" key="8">
    <source>
        <dbReference type="RuleBase" id="RU362120"/>
    </source>
</evidence>
<dbReference type="PROSITE" id="PS00069">
    <property type="entry name" value="G6P_DEHYDROGENASE"/>
    <property type="match status" value="1"/>
</dbReference>
<comment type="function">
    <text evidence="8">Catalyzes the rate-limiting step of the oxidative pentose-phosphate pathway, which represents a route for the dissimilation of carbohydrates besides glycolysis.</text>
</comment>
<evidence type="ECO:0000256" key="9">
    <source>
        <dbReference type="SAM" id="MobiDB-lite"/>
    </source>
</evidence>
<keyword evidence="13" id="KW-1185">Reference proteome</keyword>
<dbReference type="InterPro" id="IPR019796">
    <property type="entry name" value="G6P_DH_AS"/>
</dbReference>
<comment type="similarity">
    <text evidence="2 8">Belongs to the glucose-6-phosphate dehydrogenase family.</text>
</comment>
<organism evidence="12 13">
    <name type="scientific">Klebsormidium nitens</name>
    <name type="common">Green alga</name>
    <name type="synonym">Ulothrix nitens</name>
    <dbReference type="NCBI Taxonomy" id="105231"/>
    <lineage>
        <taxon>Eukaryota</taxon>
        <taxon>Viridiplantae</taxon>
        <taxon>Streptophyta</taxon>
        <taxon>Klebsormidiophyceae</taxon>
        <taxon>Klebsormidiales</taxon>
        <taxon>Klebsormidiaceae</taxon>
        <taxon>Klebsormidium</taxon>
    </lineage>
</organism>
<dbReference type="PANTHER" id="PTHR23429:SF13">
    <property type="entry name" value="GLUCOSE-6-PHOSPHATE 1-DEHYDROGENASE 1, CHLOROPLASTIC"/>
    <property type="match status" value="1"/>
</dbReference>
<evidence type="ECO:0000256" key="7">
    <source>
        <dbReference type="ARBA" id="ARBA00048749"/>
    </source>
</evidence>
<evidence type="ECO:0000313" key="13">
    <source>
        <dbReference type="Proteomes" id="UP000054558"/>
    </source>
</evidence>
<evidence type="ECO:0000256" key="2">
    <source>
        <dbReference type="ARBA" id="ARBA00009975"/>
    </source>
</evidence>
<dbReference type="Gene3D" id="3.30.360.10">
    <property type="entry name" value="Dihydrodipicolinate Reductase, domain 2"/>
    <property type="match status" value="1"/>
</dbReference>
<dbReference type="HAMAP" id="MF_00966">
    <property type="entry name" value="G6PD"/>
    <property type="match status" value="1"/>
</dbReference>
<feature type="region of interest" description="Disordered" evidence="9">
    <location>
        <begin position="83"/>
        <end position="118"/>
    </location>
</feature>
<evidence type="ECO:0000259" key="11">
    <source>
        <dbReference type="Pfam" id="PF02781"/>
    </source>
</evidence>
<dbReference type="InterPro" id="IPR022675">
    <property type="entry name" value="G6P_DH_C"/>
</dbReference>
<dbReference type="Pfam" id="PF00479">
    <property type="entry name" value="G6PD_N"/>
    <property type="match status" value="1"/>
</dbReference>
<dbReference type="EC" id="1.1.1.49" evidence="8"/>
<keyword evidence="4 8" id="KW-0521">NADP</keyword>
<comment type="catalytic activity">
    <reaction evidence="7 8">
        <text>D-glucose 6-phosphate + NADP(+) = 6-phospho-D-glucono-1,5-lactone + NADPH + H(+)</text>
        <dbReference type="Rhea" id="RHEA:15841"/>
        <dbReference type="ChEBI" id="CHEBI:15378"/>
        <dbReference type="ChEBI" id="CHEBI:57783"/>
        <dbReference type="ChEBI" id="CHEBI:57955"/>
        <dbReference type="ChEBI" id="CHEBI:58349"/>
        <dbReference type="ChEBI" id="CHEBI:61548"/>
        <dbReference type="EC" id="1.1.1.49"/>
    </reaction>
</comment>
<dbReference type="GO" id="GO:0050661">
    <property type="term" value="F:NADP binding"/>
    <property type="evidence" value="ECO:0007669"/>
    <property type="project" value="InterPro"/>
</dbReference>
<dbReference type="GO" id="GO:0004345">
    <property type="term" value="F:glucose-6-phosphate dehydrogenase activity"/>
    <property type="evidence" value="ECO:0000318"/>
    <property type="project" value="GO_Central"/>
</dbReference>
<reference evidence="12 13" key="1">
    <citation type="journal article" date="2014" name="Nat. Commun.">
        <title>Klebsormidium flaccidum genome reveals primary factors for plant terrestrial adaptation.</title>
        <authorList>
            <person name="Hori K."/>
            <person name="Maruyama F."/>
            <person name="Fujisawa T."/>
            <person name="Togashi T."/>
            <person name="Yamamoto N."/>
            <person name="Seo M."/>
            <person name="Sato S."/>
            <person name="Yamada T."/>
            <person name="Mori H."/>
            <person name="Tajima N."/>
            <person name="Moriyama T."/>
            <person name="Ikeuchi M."/>
            <person name="Watanabe M."/>
            <person name="Wada H."/>
            <person name="Kobayashi K."/>
            <person name="Saito M."/>
            <person name="Masuda T."/>
            <person name="Sasaki-Sekimoto Y."/>
            <person name="Mashiguchi K."/>
            <person name="Awai K."/>
            <person name="Shimojima M."/>
            <person name="Masuda S."/>
            <person name="Iwai M."/>
            <person name="Nobusawa T."/>
            <person name="Narise T."/>
            <person name="Kondo S."/>
            <person name="Saito H."/>
            <person name="Sato R."/>
            <person name="Murakawa M."/>
            <person name="Ihara Y."/>
            <person name="Oshima-Yamada Y."/>
            <person name="Ohtaka K."/>
            <person name="Satoh M."/>
            <person name="Sonobe K."/>
            <person name="Ishii M."/>
            <person name="Ohtani R."/>
            <person name="Kanamori-Sato M."/>
            <person name="Honoki R."/>
            <person name="Miyazaki D."/>
            <person name="Mochizuki H."/>
            <person name="Umetsu J."/>
            <person name="Higashi K."/>
            <person name="Shibata D."/>
            <person name="Kamiya Y."/>
            <person name="Sato N."/>
            <person name="Nakamura Y."/>
            <person name="Tabata S."/>
            <person name="Ida S."/>
            <person name="Kurokawa K."/>
            <person name="Ohta H."/>
        </authorList>
    </citation>
    <scope>NUCLEOTIDE SEQUENCE [LARGE SCALE GENOMIC DNA]</scope>
    <source>
        <strain evidence="12 13">NIES-2285</strain>
    </source>
</reference>
<dbReference type="Pfam" id="PF02781">
    <property type="entry name" value="G6PD_C"/>
    <property type="match status" value="1"/>
</dbReference>
<gene>
    <name evidence="12" type="ORF">KFL_000450290</name>
</gene>
<accession>A0A1Y1HPS2</accession>
<evidence type="ECO:0000256" key="4">
    <source>
        <dbReference type="ARBA" id="ARBA00022857"/>
    </source>
</evidence>
<keyword evidence="6 8" id="KW-0119">Carbohydrate metabolism</keyword>
<dbReference type="InterPro" id="IPR001282">
    <property type="entry name" value="G6P_DH"/>
</dbReference>
<evidence type="ECO:0000313" key="12">
    <source>
        <dbReference type="EMBL" id="GAQ80073.1"/>
    </source>
</evidence>
<dbReference type="PRINTS" id="PR00079">
    <property type="entry name" value="G6PDHDRGNASE"/>
</dbReference>
<comment type="pathway">
    <text evidence="1 8">Carbohydrate degradation; pentose phosphate pathway; D-ribulose 5-phosphate from D-glucose 6-phosphate (oxidative stage): step 1/3.</text>
</comment>
<evidence type="ECO:0000256" key="6">
    <source>
        <dbReference type="ARBA" id="ARBA00023277"/>
    </source>
</evidence>
<evidence type="ECO:0000259" key="10">
    <source>
        <dbReference type="Pfam" id="PF00479"/>
    </source>
</evidence>
<protein>
    <recommendedName>
        <fullName evidence="8">Glucose-6-phosphate 1-dehydrogenase</fullName>
        <ecNumber evidence="8">1.1.1.49</ecNumber>
    </recommendedName>
</protein>
<keyword evidence="5 8" id="KW-0560">Oxidoreductase</keyword>
<evidence type="ECO:0000256" key="3">
    <source>
        <dbReference type="ARBA" id="ARBA00022526"/>
    </source>
</evidence>
<dbReference type="UniPathway" id="UPA00115">
    <property type="reaction ID" value="UER00408"/>
</dbReference>
<dbReference type="InterPro" id="IPR036291">
    <property type="entry name" value="NAD(P)-bd_dom_sf"/>
</dbReference>
<dbReference type="SUPFAM" id="SSF51735">
    <property type="entry name" value="NAD(P)-binding Rossmann-fold domains"/>
    <property type="match status" value="1"/>
</dbReference>
<sequence>MSAARSLSAGTLAFDALLDSPSSTLRAQSRMLALPLVDNYVGLRATAKLTRRSASVRDGVAFVEPVSSNGAAVAAASVAAPKEAEKKTEKAPPARQPQAGSSPQAQKDFKDMQTGGVDQDSTCSVTVVGASGDLAKKKIFPALFALFYEGYLPKHFTIYGYARSKMTNEQLRDMISTTLTCRIDQRENCGQKQEDFLKRCFYHAGQYDSEDSFKELDAKLREQEGDRTANRVFYLSIPPNIFVDVARCSSRAASSSNGYTRVIVEKPFGRDLQSSGELSQGLAEHLSEDQIYRIDHYLGKELVENLSVLRFSNLIFEPLWSRQFIRNVQIIFSEDFGTEGRGGYFDNYGIIRDIMQNHLLQLLALLAMEPPVSLAAEDIRNEKVKALRSMKPIRLEDVVVGQYKEHTSKSGVSYPAYTDDKTVPSNSITPTFSCIAMFIDNARWDGVPFLMKAGKALNDKRAEIRIQFRHVPGNLYKNSFGTDLDKATNELVMRVQPDEAIYLKINNKVPGLGVRLDRSNLNLQYAERYKKKEFPDSYERLILDVINGDKRLFIRDDELAAAWKLFTPLLKELEEKQVAPELYPYGSRGPIGAHYLAAKYNVRWGDQSV</sequence>
<dbReference type="STRING" id="105231.A0A1Y1HPS2"/>
<dbReference type="NCBIfam" id="TIGR00871">
    <property type="entry name" value="zwf"/>
    <property type="match status" value="1"/>
</dbReference>
<dbReference type="EMBL" id="DF236994">
    <property type="protein sequence ID" value="GAQ80073.1"/>
    <property type="molecule type" value="Genomic_DNA"/>
</dbReference>
<dbReference type="Proteomes" id="UP000054558">
    <property type="component" value="Unassembled WGS sequence"/>
</dbReference>
<dbReference type="FunFam" id="3.40.50.720:FF:000222">
    <property type="entry name" value="Glucose-6-phosphate 1-dehydrogenase"/>
    <property type="match status" value="1"/>
</dbReference>
<keyword evidence="3 8" id="KW-0313">Glucose metabolism</keyword>
<dbReference type="GO" id="GO:0009051">
    <property type="term" value="P:pentose-phosphate shunt, oxidative branch"/>
    <property type="evidence" value="ECO:0000318"/>
    <property type="project" value="GO_Central"/>
</dbReference>
<evidence type="ECO:0000256" key="5">
    <source>
        <dbReference type="ARBA" id="ARBA00023002"/>
    </source>
</evidence>
<name>A0A1Y1HPS2_KLENI</name>
<dbReference type="FunFam" id="3.30.360.10:FF:000018">
    <property type="entry name" value="Glucose-6-phosphate 1-dehydrogenase"/>
    <property type="match status" value="1"/>
</dbReference>
<dbReference type="InterPro" id="IPR022674">
    <property type="entry name" value="G6P_DH_NAD-bd"/>
</dbReference>
<feature type="domain" description="Glucose-6-phosphate dehydrogenase C-terminal" evidence="11">
    <location>
        <begin position="308"/>
        <end position="604"/>
    </location>
</feature>